<evidence type="ECO:0000256" key="1">
    <source>
        <dbReference type="SAM" id="SignalP"/>
    </source>
</evidence>
<dbReference type="SMART" id="SM00028">
    <property type="entry name" value="TPR"/>
    <property type="match status" value="4"/>
</dbReference>
<gene>
    <name evidence="2" type="ORF">K6Y31_18350</name>
</gene>
<dbReference type="Pfam" id="PF14559">
    <property type="entry name" value="TPR_19"/>
    <property type="match status" value="2"/>
</dbReference>
<dbReference type="InterPro" id="IPR019734">
    <property type="entry name" value="TPR_rpt"/>
</dbReference>
<dbReference type="PROSITE" id="PS51257">
    <property type="entry name" value="PROKAR_LIPOPROTEIN"/>
    <property type="match status" value="1"/>
</dbReference>
<accession>A0ABS8WGA7</accession>
<dbReference type="RefSeq" id="WP_233054421.1">
    <property type="nucleotide sequence ID" value="NZ_JAIMJA010000024.1"/>
</dbReference>
<evidence type="ECO:0000313" key="3">
    <source>
        <dbReference type="Proteomes" id="UP001201273"/>
    </source>
</evidence>
<evidence type="ECO:0000313" key="2">
    <source>
        <dbReference type="EMBL" id="MCE2596748.1"/>
    </source>
</evidence>
<proteinExistence type="predicted"/>
<dbReference type="EMBL" id="JAIMJA010000024">
    <property type="protein sequence ID" value="MCE2596748.1"/>
    <property type="molecule type" value="Genomic_DNA"/>
</dbReference>
<feature type="signal peptide" evidence="1">
    <location>
        <begin position="1"/>
        <end position="26"/>
    </location>
</feature>
<dbReference type="SUPFAM" id="SSF81901">
    <property type="entry name" value="HCP-like"/>
    <property type="match status" value="1"/>
</dbReference>
<sequence>MFTCVKISLQWIIGLGLLLLAGCSQTANNNAVKEVENNLAMAQAAFDYAQFDRALSLLEKTIEQQPDHQMARLMLARTLYQLDQKQAAQKQLRRLLDSEGSEAAQAAYYLGQFQLKADDSASAIKTYSQGLQWATPQSGLIGQLHNGLAVAQLNQQAFDVAVEHFNLALASDPDSATFRSNLALCWLMQGDLERAKSTFSPLLNYQQLSQRVEMNWALLLLAQGKEQQAKHILAKYLTREQLQHDLVQLKAGLPAMTAVANTQ</sequence>
<dbReference type="Proteomes" id="UP001201273">
    <property type="component" value="Unassembled WGS sequence"/>
</dbReference>
<dbReference type="InterPro" id="IPR011990">
    <property type="entry name" value="TPR-like_helical_dom_sf"/>
</dbReference>
<name>A0ABS8WGA7_9GAMM</name>
<organism evidence="2 3">
    <name type="scientific">Motilimonas cestriensis</name>
    <dbReference type="NCBI Taxonomy" id="2742685"/>
    <lineage>
        <taxon>Bacteria</taxon>
        <taxon>Pseudomonadati</taxon>
        <taxon>Pseudomonadota</taxon>
        <taxon>Gammaproteobacteria</taxon>
        <taxon>Alteromonadales</taxon>
        <taxon>Alteromonadales genera incertae sedis</taxon>
        <taxon>Motilimonas</taxon>
    </lineage>
</organism>
<reference evidence="2 3" key="1">
    <citation type="journal article" date="2022" name="Environ. Microbiol. Rep.">
        <title>Eco-phylogenetic analyses reveal divergent evolution of vitamin B12 metabolism in the marine bacterial family 'Psychromonadaceae'.</title>
        <authorList>
            <person name="Jin X."/>
            <person name="Yang Y."/>
            <person name="Cao H."/>
            <person name="Gao B."/>
            <person name="Zhao Z."/>
        </authorList>
    </citation>
    <scope>NUCLEOTIDE SEQUENCE [LARGE SCALE GENOMIC DNA]</scope>
    <source>
        <strain evidence="2 3">MKS20</strain>
    </source>
</reference>
<feature type="chain" id="PRO_5047331610" evidence="1">
    <location>
        <begin position="27"/>
        <end position="263"/>
    </location>
</feature>
<dbReference type="Gene3D" id="1.25.40.10">
    <property type="entry name" value="Tetratricopeptide repeat domain"/>
    <property type="match status" value="2"/>
</dbReference>
<protein>
    <submittedName>
        <fullName evidence="2">Tetratricopeptide repeat protein</fullName>
    </submittedName>
</protein>
<comment type="caution">
    <text evidence="2">The sequence shown here is derived from an EMBL/GenBank/DDBJ whole genome shotgun (WGS) entry which is preliminary data.</text>
</comment>
<keyword evidence="3" id="KW-1185">Reference proteome</keyword>
<keyword evidence="1" id="KW-0732">Signal</keyword>